<feature type="transmembrane region" description="Helical" evidence="1">
    <location>
        <begin position="21"/>
        <end position="46"/>
    </location>
</feature>
<name>A0A9E2BHA9_PSYF1</name>
<proteinExistence type="predicted"/>
<keyword evidence="1" id="KW-1133">Transmembrane helix</keyword>
<keyword evidence="1" id="KW-0472">Membrane</keyword>
<gene>
    <name evidence="2" type="ORF">DDT42_01420</name>
</gene>
<accession>A0A9E2BHA9</accession>
<organism evidence="2 3">
    <name type="scientific">Psychracetigena formicireducens</name>
    <dbReference type="NCBI Taxonomy" id="2986056"/>
    <lineage>
        <taxon>Bacteria</taxon>
        <taxon>Bacillati</taxon>
        <taxon>Candidatus Lithacetigenota</taxon>
        <taxon>Candidatus Psychracetigena</taxon>
    </lineage>
</organism>
<evidence type="ECO:0000313" key="3">
    <source>
        <dbReference type="Proteomes" id="UP000811545"/>
    </source>
</evidence>
<evidence type="ECO:0008006" key="4">
    <source>
        <dbReference type="Google" id="ProtNLM"/>
    </source>
</evidence>
<comment type="caution">
    <text evidence="2">The sequence shown here is derived from an EMBL/GenBank/DDBJ whole genome shotgun (WGS) entry which is preliminary data.</text>
</comment>
<keyword evidence="1" id="KW-0812">Transmembrane</keyword>
<evidence type="ECO:0000313" key="2">
    <source>
        <dbReference type="EMBL" id="MBT9145548.1"/>
    </source>
</evidence>
<reference evidence="2 3" key="1">
    <citation type="journal article" date="2021" name="bioRxiv">
        <title>Unique metabolic strategies in Hadean analogues reveal hints for primordial physiology.</title>
        <authorList>
            <person name="Nobu M.K."/>
            <person name="Nakai R."/>
            <person name="Tamazawa S."/>
            <person name="Mori H."/>
            <person name="Toyoda A."/>
            <person name="Ijiri A."/>
            <person name="Suzuki S."/>
            <person name="Kurokawa K."/>
            <person name="Kamagata Y."/>
            <person name="Tamaki H."/>
        </authorList>
    </citation>
    <scope>NUCLEOTIDE SEQUENCE [LARGE SCALE GENOMIC DNA]</scope>
    <source>
        <strain evidence="2">BS525</strain>
    </source>
</reference>
<dbReference type="Proteomes" id="UP000811545">
    <property type="component" value="Unassembled WGS sequence"/>
</dbReference>
<evidence type="ECO:0000256" key="1">
    <source>
        <dbReference type="SAM" id="Phobius"/>
    </source>
</evidence>
<dbReference type="AlphaFoldDB" id="A0A9E2BHA9"/>
<protein>
    <recommendedName>
        <fullName evidence="4">Type 4 fimbrial biogenesis protein PilX N-terminal domain-containing protein</fullName>
    </recommendedName>
</protein>
<dbReference type="EMBL" id="QLTW01000113">
    <property type="protein sequence ID" value="MBT9145548.1"/>
    <property type="molecule type" value="Genomic_DNA"/>
</dbReference>
<sequence length="152" mass="17126">MNYNLVESRENKINKLRKNESGVTLILITLILVISSVLALALITYYQTAALTSEVEAYRMQALYLAEAGVNRMIHSLNTNTTLPTSMNFTFYHNQTGSYSGHFDVTWNPVNRTINSTGTVPTGRDRQAIRTLIVVINPIMAITSWREESKAR</sequence>